<accession>A0A6H5GPD9</accession>
<evidence type="ECO:0000313" key="1">
    <source>
        <dbReference type="EMBL" id="CAB0005944.1"/>
    </source>
</evidence>
<dbReference type="Proteomes" id="UP000479000">
    <property type="component" value="Unassembled WGS sequence"/>
</dbReference>
<proteinExistence type="predicted"/>
<protein>
    <submittedName>
        <fullName evidence="1">Uncharacterized protein</fullName>
    </submittedName>
</protein>
<evidence type="ECO:0000313" key="2">
    <source>
        <dbReference type="Proteomes" id="UP000479000"/>
    </source>
</evidence>
<keyword evidence="2" id="KW-1185">Reference proteome</keyword>
<organism evidence="1 2">
    <name type="scientific">Nesidiocoris tenuis</name>
    <dbReference type="NCBI Taxonomy" id="355587"/>
    <lineage>
        <taxon>Eukaryota</taxon>
        <taxon>Metazoa</taxon>
        <taxon>Ecdysozoa</taxon>
        <taxon>Arthropoda</taxon>
        <taxon>Hexapoda</taxon>
        <taxon>Insecta</taxon>
        <taxon>Pterygota</taxon>
        <taxon>Neoptera</taxon>
        <taxon>Paraneoptera</taxon>
        <taxon>Hemiptera</taxon>
        <taxon>Heteroptera</taxon>
        <taxon>Panheteroptera</taxon>
        <taxon>Cimicomorpha</taxon>
        <taxon>Miridae</taxon>
        <taxon>Dicyphina</taxon>
        <taxon>Nesidiocoris</taxon>
    </lineage>
</organism>
<sequence length="271" mass="30472">MVTNGFSDTSLTRFHYDEGVRRSPLAQRILKPGDYKFVRYENYNGFVGTIVHSSPFVTEHWTTTEPKSAASVFENNYHPVPHFKERIIRKATTGIFSVSHAPGLGTYFKTKNAQIDNGPTRRPAESEKRSIIELITNLQSCALWSQFKSNQINQTIQLTQEQPVYMDSEDVLRIADDSQSRAGATEPSALWDEPVAWATTKKGKARMNLIPAALKYSQRPLLIRLPGVRTARWRQTTGNSPPPHLRNGKACLPPLRWLKSTFTLPSTSGSA</sequence>
<reference evidence="1 2" key="1">
    <citation type="submission" date="2020-02" db="EMBL/GenBank/DDBJ databases">
        <authorList>
            <person name="Ferguson B K."/>
        </authorList>
    </citation>
    <scope>NUCLEOTIDE SEQUENCE [LARGE SCALE GENOMIC DNA]</scope>
</reference>
<name>A0A6H5GPD9_9HEMI</name>
<dbReference type="AlphaFoldDB" id="A0A6H5GPD9"/>
<dbReference type="EMBL" id="CADCXU010016952">
    <property type="protein sequence ID" value="CAB0005944.1"/>
    <property type="molecule type" value="Genomic_DNA"/>
</dbReference>
<gene>
    <name evidence="1" type="ORF">NTEN_LOCUS11421</name>
</gene>